<dbReference type="AlphaFoldDB" id="A0A6P2DBJ1"/>
<gene>
    <name evidence="1" type="ORF">SOIL9_02320</name>
</gene>
<dbReference type="Proteomes" id="UP000464178">
    <property type="component" value="Chromosome"/>
</dbReference>
<accession>A0A6P2DBJ1</accession>
<dbReference type="EMBL" id="LR593886">
    <property type="protein sequence ID" value="VTR98566.1"/>
    <property type="molecule type" value="Genomic_DNA"/>
</dbReference>
<sequence length="204" mass="22626">MTEAEWLASESPERMLKFLRGGNASDRKLRLFSCGCYRQVPICLEDEATRSALETAERFADAQATPEELRAARTSRGGPGNARFWITRTLAAAAAGGALWSPLDAPHSYDPVARHFRFPKALALLRDAFGNPFRLAVFPPEWRNSTTVALAAQMYESRDFSAMPILADARQDAGCDDADMLNHCRAPGVHVRGCWVVDRVLERD</sequence>
<evidence type="ECO:0000313" key="1">
    <source>
        <dbReference type="EMBL" id="VTR98566.1"/>
    </source>
</evidence>
<reference evidence="1 2" key="1">
    <citation type="submission" date="2019-05" db="EMBL/GenBank/DDBJ databases">
        <authorList>
            <consortium name="Science for Life Laboratories"/>
        </authorList>
    </citation>
    <scope>NUCLEOTIDE SEQUENCE [LARGE SCALE GENOMIC DNA]</scope>
    <source>
        <strain evidence="1">Soil9</strain>
    </source>
</reference>
<evidence type="ECO:0000313" key="2">
    <source>
        <dbReference type="Proteomes" id="UP000464178"/>
    </source>
</evidence>
<dbReference type="KEGG" id="gms:SOIL9_02320"/>
<protein>
    <submittedName>
        <fullName evidence="1">Uncharacterized protein</fullName>
    </submittedName>
</protein>
<proteinExistence type="predicted"/>
<keyword evidence="2" id="KW-1185">Reference proteome</keyword>
<organism evidence="1 2">
    <name type="scientific">Gemmata massiliana</name>
    <dbReference type="NCBI Taxonomy" id="1210884"/>
    <lineage>
        <taxon>Bacteria</taxon>
        <taxon>Pseudomonadati</taxon>
        <taxon>Planctomycetota</taxon>
        <taxon>Planctomycetia</taxon>
        <taxon>Gemmatales</taxon>
        <taxon>Gemmataceae</taxon>
        <taxon>Gemmata</taxon>
    </lineage>
</organism>
<dbReference type="RefSeq" id="WP_232069851.1">
    <property type="nucleotide sequence ID" value="NZ_LR593886.1"/>
</dbReference>
<name>A0A6P2DBJ1_9BACT</name>